<evidence type="ECO:0000313" key="11">
    <source>
        <dbReference type="EMBL" id="QUD88042.1"/>
    </source>
</evidence>
<organism evidence="11 12">
    <name type="scientific">Phenylobacterium montanum</name>
    <dbReference type="NCBI Taxonomy" id="2823693"/>
    <lineage>
        <taxon>Bacteria</taxon>
        <taxon>Pseudomonadati</taxon>
        <taxon>Pseudomonadota</taxon>
        <taxon>Alphaproteobacteria</taxon>
        <taxon>Caulobacterales</taxon>
        <taxon>Caulobacteraceae</taxon>
        <taxon>Phenylobacterium</taxon>
    </lineage>
</organism>
<evidence type="ECO:0000256" key="2">
    <source>
        <dbReference type="ARBA" id="ARBA00006464"/>
    </source>
</evidence>
<dbReference type="PANTHER" id="PTHR30576">
    <property type="entry name" value="COLANIC BIOSYNTHESIS UDP-GLUCOSE LIPID CARRIER TRANSFERASE"/>
    <property type="match status" value="1"/>
</dbReference>
<evidence type="ECO:0000256" key="7">
    <source>
        <dbReference type="ARBA" id="ARBA00023136"/>
    </source>
</evidence>
<evidence type="ECO:0000256" key="6">
    <source>
        <dbReference type="ARBA" id="ARBA00022989"/>
    </source>
</evidence>
<keyword evidence="12" id="KW-1185">Reference proteome</keyword>
<keyword evidence="8" id="KW-0270">Exopolysaccharide synthesis</keyword>
<keyword evidence="4 11" id="KW-0808">Transferase</keyword>
<dbReference type="Proteomes" id="UP000676409">
    <property type="component" value="Chromosome"/>
</dbReference>
<dbReference type="GO" id="GO:0005886">
    <property type="term" value="C:plasma membrane"/>
    <property type="evidence" value="ECO:0007669"/>
    <property type="project" value="UniProtKB-SubCell"/>
</dbReference>
<proteinExistence type="inferred from homology"/>
<keyword evidence="7 9" id="KW-0472">Membrane</keyword>
<sequence>MPSLQRKRSLDLAERAIELPICIALLVFFAPVMLLAALAVKLQDGGPVLFGHSRIGRDGKTFKCLKFRSMVVNAEQRLQALLASDPAAREEWRRDHKLRRDPRVTILGEFLRRSSIDELPQLINVLRGEMSLVGPRPITSSEAARYRRYFKVYCQVRPGITGLWQVSGRNDVSYRRRVALDVTYAKLRSLKLYFGILAATGPAVLARRGAH</sequence>
<comment type="subcellular location">
    <subcellularLocation>
        <location evidence="1">Cell membrane</location>
    </subcellularLocation>
</comment>
<evidence type="ECO:0000256" key="4">
    <source>
        <dbReference type="ARBA" id="ARBA00022679"/>
    </source>
</evidence>
<reference evidence="11" key="1">
    <citation type="submission" date="2021-04" db="EMBL/GenBank/DDBJ databases">
        <title>The complete genome sequence of Caulobacter sp. S6.</title>
        <authorList>
            <person name="Tang Y."/>
            <person name="Ouyang W."/>
            <person name="Liu Q."/>
            <person name="Huang B."/>
            <person name="Guo Z."/>
            <person name="Lei P."/>
        </authorList>
    </citation>
    <scope>NUCLEOTIDE SEQUENCE</scope>
    <source>
        <strain evidence="11">S6</strain>
    </source>
</reference>
<dbReference type="InterPro" id="IPR003362">
    <property type="entry name" value="Bact_transf"/>
</dbReference>
<dbReference type="Pfam" id="PF02397">
    <property type="entry name" value="Bac_transf"/>
    <property type="match status" value="1"/>
</dbReference>
<feature type="domain" description="Bacterial sugar transferase" evidence="10">
    <location>
        <begin position="15"/>
        <end position="205"/>
    </location>
</feature>
<evidence type="ECO:0000256" key="3">
    <source>
        <dbReference type="ARBA" id="ARBA00022475"/>
    </source>
</evidence>
<dbReference type="GO" id="GO:0000271">
    <property type="term" value="P:polysaccharide biosynthetic process"/>
    <property type="evidence" value="ECO:0007669"/>
    <property type="project" value="UniProtKB-KW"/>
</dbReference>
<keyword evidence="5 9" id="KW-0812">Transmembrane</keyword>
<evidence type="ECO:0000313" key="12">
    <source>
        <dbReference type="Proteomes" id="UP000676409"/>
    </source>
</evidence>
<evidence type="ECO:0000256" key="8">
    <source>
        <dbReference type="ARBA" id="ARBA00023169"/>
    </source>
</evidence>
<dbReference type="AlphaFoldDB" id="A0A975G006"/>
<evidence type="ECO:0000256" key="9">
    <source>
        <dbReference type="SAM" id="Phobius"/>
    </source>
</evidence>
<evidence type="ECO:0000256" key="1">
    <source>
        <dbReference type="ARBA" id="ARBA00004236"/>
    </source>
</evidence>
<dbReference type="PANTHER" id="PTHR30576:SF4">
    <property type="entry name" value="UNDECAPRENYL-PHOSPHATE GALACTOSE PHOSPHOTRANSFERASE"/>
    <property type="match status" value="1"/>
</dbReference>
<evidence type="ECO:0000259" key="10">
    <source>
        <dbReference type="Pfam" id="PF02397"/>
    </source>
</evidence>
<feature type="transmembrane region" description="Helical" evidence="9">
    <location>
        <begin position="21"/>
        <end position="40"/>
    </location>
</feature>
<dbReference type="KEGG" id="caul:KCG34_23925"/>
<comment type="similarity">
    <text evidence="2">Belongs to the bacterial sugar transferase family.</text>
</comment>
<keyword evidence="3" id="KW-1003">Cell membrane</keyword>
<dbReference type="RefSeq" id="WP_211938093.1">
    <property type="nucleotide sequence ID" value="NZ_CP073078.1"/>
</dbReference>
<gene>
    <name evidence="11" type="ORF">KCG34_23925</name>
</gene>
<accession>A0A975G006</accession>
<protein>
    <submittedName>
        <fullName evidence="11">Sugar transferase</fullName>
    </submittedName>
</protein>
<dbReference type="EMBL" id="CP073078">
    <property type="protein sequence ID" value="QUD88042.1"/>
    <property type="molecule type" value="Genomic_DNA"/>
</dbReference>
<name>A0A975G006_9CAUL</name>
<dbReference type="GO" id="GO:0016780">
    <property type="term" value="F:phosphotransferase activity, for other substituted phosphate groups"/>
    <property type="evidence" value="ECO:0007669"/>
    <property type="project" value="TreeGrafter"/>
</dbReference>
<keyword evidence="6 9" id="KW-1133">Transmembrane helix</keyword>
<evidence type="ECO:0000256" key="5">
    <source>
        <dbReference type="ARBA" id="ARBA00022692"/>
    </source>
</evidence>